<gene>
    <name evidence="1" type="ORF">LDG_5417</name>
</gene>
<organism evidence="1 2">
    <name type="scientific">Legionella drancourtii LLAP12</name>
    <dbReference type="NCBI Taxonomy" id="658187"/>
    <lineage>
        <taxon>Bacteria</taxon>
        <taxon>Pseudomonadati</taxon>
        <taxon>Pseudomonadota</taxon>
        <taxon>Gammaproteobacteria</taxon>
        <taxon>Legionellales</taxon>
        <taxon>Legionellaceae</taxon>
        <taxon>Legionella</taxon>
    </lineage>
</organism>
<proteinExistence type="predicted"/>
<sequence length="50" mass="5714">MSSRKNKNELYPAYELNTNFKKINAAGAKQLRASTRSRACFSAVRQHNKI</sequence>
<dbReference type="STRING" id="658187.LDG_5417"/>
<dbReference type="HOGENOM" id="CLU_3119291_0_0_6"/>
<name>G9EJQ1_9GAMM</name>
<reference evidence="1 2" key="1">
    <citation type="journal article" date="2011" name="BMC Genomics">
        <title>Insight into cross-talk between intra-amoebal pathogens.</title>
        <authorList>
            <person name="Gimenez G."/>
            <person name="Bertelli C."/>
            <person name="Moliner C."/>
            <person name="Robert C."/>
            <person name="Raoult D."/>
            <person name="Fournier P.E."/>
            <person name="Greub G."/>
        </authorList>
    </citation>
    <scope>NUCLEOTIDE SEQUENCE [LARGE SCALE GENOMIC DNA]</scope>
    <source>
        <strain evidence="1 2">LLAP12</strain>
    </source>
</reference>
<evidence type="ECO:0000313" key="1">
    <source>
        <dbReference type="EMBL" id="EHL32461.1"/>
    </source>
</evidence>
<accession>G9EJQ1</accession>
<dbReference type="Proteomes" id="UP000002770">
    <property type="component" value="Unassembled WGS sequence"/>
</dbReference>
<dbReference type="AlphaFoldDB" id="G9EJQ1"/>
<dbReference type="EMBL" id="JH413798">
    <property type="protein sequence ID" value="EHL32461.1"/>
    <property type="molecule type" value="Genomic_DNA"/>
</dbReference>
<dbReference type="InParanoid" id="G9EJQ1"/>
<evidence type="ECO:0000313" key="2">
    <source>
        <dbReference type="Proteomes" id="UP000002770"/>
    </source>
</evidence>
<keyword evidence="2" id="KW-1185">Reference proteome</keyword>
<protein>
    <submittedName>
        <fullName evidence="1">Uncharacterized protein</fullName>
    </submittedName>
</protein>